<reference evidence="2" key="1">
    <citation type="submission" date="2022-11" db="UniProtKB">
        <authorList>
            <consortium name="WormBaseParasite"/>
        </authorList>
    </citation>
    <scope>IDENTIFICATION</scope>
</reference>
<dbReference type="Gene3D" id="3.30.710.10">
    <property type="entry name" value="Potassium Channel Kv1.1, Chain A"/>
    <property type="match status" value="1"/>
</dbReference>
<accession>A0A914NYF1</accession>
<protein>
    <submittedName>
        <fullName evidence="2">Uncharacterized protein</fullName>
    </submittedName>
</protein>
<dbReference type="InterPro" id="IPR011333">
    <property type="entry name" value="SKP1/BTB/POZ_sf"/>
</dbReference>
<name>A0A914NYF1_9BILA</name>
<evidence type="ECO:0000313" key="1">
    <source>
        <dbReference type="Proteomes" id="UP000887578"/>
    </source>
</evidence>
<dbReference type="AlphaFoldDB" id="A0A914NYF1"/>
<dbReference type="WBParaSite" id="PDA_v2.g10425.t1">
    <property type="protein sequence ID" value="PDA_v2.g10425.t1"/>
    <property type="gene ID" value="PDA_v2.g10425"/>
</dbReference>
<evidence type="ECO:0000313" key="2">
    <source>
        <dbReference type="WBParaSite" id="PDA_v2.g10425.t1"/>
    </source>
</evidence>
<dbReference type="Proteomes" id="UP000887578">
    <property type="component" value="Unplaced"/>
</dbReference>
<sequence length="412" mass="47327">MSDEQISQFVIQSEIDNQKFTVDKKVIFSSVLLKNICDITDIREPIMVKCPGDSLKTFISLINHYQTPFDQENDDKFEKSLYCSLNKNELINLIQDLCVLDSDFFLDSIADYILKIIGEDEMDWNDIQYYLELENDFTENERILIDKNEKLEYFLSLDTENFTFPFFNKNLYSLKSAFSTPLNVLMARIIQRSSARTSYLLSLINKTIKNEVDRYPFKLSRFSADEYSCHLIYSPHAKLHFYEFSSLEITCNIFFIQLFVIQQVSATCTINVDAYCASYTCPWLKHIKTACPEDFERDCKAQTESIKFINSKNSYDLKYVSIKDYVKYISGCSDAEAQGISYMLEKSVAFYNKTEGNVETDYCFEGGKACGDSATETIAKPPGSGSSEQNSALKLIGILAFGWMLLSAAWIQ</sequence>
<organism evidence="1 2">
    <name type="scientific">Panagrolaimus davidi</name>
    <dbReference type="NCBI Taxonomy" id="227884"/>
    <lineage>
        <taxon>Eukaryota</taxon>
        <taxon>Metazoa</taxon>
        <taxon>Ecdysozoa</taxon>
        <taxon>Nematoda</taxon>
        <taxon>Chromadorea</taxon>
        <taxon>Rhabditida</taxon>
        <taxon>Tylenchina</taxon>
        <taxon>Panagrolaimomorpha</taxon>
        <taxon>Panagrolaimoidea</taxon>
        <taxon>Panagrolaimidae</taxon>
        <taxon>Panagrolaimus</taxon>
    </lineage>
</organism>
<keyword evidence="1" id="KW-1185">Reference proteome</keyword>
<proteinExistence type="predicted"/>